<evidence type="ECO:0000313" key="2">
    <source>
        <dbReference type="Proteomes" id="UP000485058"/>
    </source>
</evidence>
<gene>
    <name evidence="1" type="ORF">HaLaN_31170</name>
</gene>
<dbReference type="AlphaFoldDB" id="A0A6A0AIB0"/>
<dbReference type="EMBL" id="BLLF01006164">
    <property type="protein sequence ID" value="GFH32023.1"/>
    <property type="molecule type" value="Genomic_DNA"/>
</dbReference>
<accession>A0A6A0AIB0</accession>
<protein>
    <submittedName>
        <fullName evidence="1">Uncharacterized protein</fullName>
    </submittedName>
</protein>
<keyword evidence="2" id="KW-1185">Reference proteome</keyword>
<evidence type="ECO:0000313" key="1">
    <source>
        <dbReference type="EMBL" id="GFH32023.1"/>
    </source>
</evidence>
<comment type="caution">
    <text evidence="1">The sequence shown here is derived from an EMBL/GenBank/DDBJ whole genome shotgun (WGS) entry which is preliminary data.</text>
</comment>
<proteinExistence type="predicted"/>
<sequence>MPSASVCGQHYPPAAHCGCQLKIARICQSTTQEQEQNCLQTVEAQCALALCSEGGTAPAAQVGEATGITLQ</sequence>
<reference evidence="1 2" key="1">
    <citation type="submission" date="2020-02" db="EMBL/GenBank/DDBJ databases">
        <title>Draft genome sequence of Haematococcus lacustris strain NIES-144.</title>
        <authorList>
            <person name="Morimoto D."/>
            <person name="Nakagawa S."/>
            <person name="Yoshida T."/>
            <person name="Sawayama S."/>
        </authorList>
    </citation>
    <scope>NUCLEOTIDE SEQUENCE [LARGE SCALE GENOMIC DNA]</scope>
    <source>
        <strain evidence="1 2">NIES-144</strain>
    </source>
</reference>
<organism evidence="1 2">
    <name type="scientific">Haematococcus lacustris</name>
    <name type="common">Green alga</name>
    <name type="synonym">Haematococcus pluvialis</name>
    <dbReference type="NCBI Taxonomy" id="44745"/>
    <lineage>
        <taxon>Eukaryota</taxon>
        <taxon>Viridiplantae</taxon>
        <taxon>Chlorophyta</taxon>
        <taxon>core chlorophytes</taxon>
        <taxon>Chlorophyceae</taxon>
        <taxon>CS clade</taxon>
        <taxon>Chlamydomonadales</taxon>
        <taxon>Haematococcaceae</taxon>
        <taxon>Haematococcus</taxon>
    </lineage>
</organism>
<dbReference type="Proteomes" id="UP000485058">
    <property type="component" value="Unassembled WGS sequence"/>
</dbReference>
<name>A0A6A0AIB0_HAELA</name>